<dbReference type="Pfam" id="PF00072">
    <property type="entry name" value="Response_reg"/>
    <property type="match status" value="1"/>
</dbReference>
<dbReference type="CDD" id="cd00383">
    <property type="entry name" value="trans_reg_C"/>
    <property type="match status" value="1"/>
</dbReference>
<proteinExistence type="predicted"/>
<dbReference type="InterPro" id="IPR036388">
    <property type="entry name" value="WH-like_DNA-bd_sf"/>
</dbReference>
<keyword evidence="6" id="KW-0804">Transcription</keyword>
<keyword evidence="2 7" id="KW-0597">Phosphoprotein</keyword>
<dbReference type="Gene3D" id="6.10.250.690">
    <property type="match status" value="1"/>
</dbReference>
<evidence type="ECO:0000256" key="2">
    <source>
        <dbReference type="ARBA" id="ARBA00022553"/>
    </source>
</evidence>
<dbReference type="PANTHER" id="PTHR48111">
    <property type="entry name" value="REGULATOR OF RPOS"/>
    <property type="match status" value="1"/>
</dbReference>
<evidence type="ECO:0000256" key="6">
    <source>
        <dbReference type="ARBA" id="ARBA00023163"/>
    </source>
</evidence>
<feature type="DNA-binding region" description="OmpR/PhoB-type" evidence="8">
    <location>
        <begin position="130"/>
        <end position="228"/>
    </location>
</feature>
<gene>
    <name evidence="11" type="ORF">HCB35_10950</name>
</gene>
<reference evidence="11 12" key="1">
    <citation type="submission" date="2020-03" db="EMBL/GenBank/DDBJ databases">
        <title>Soil Listeria distribution.</title>
        <authorList>
            <person name="Liao J."/>
            <person name="Wiedmann M."/>
        </authorList>
    </citation>
    <scope>NUCLEOTIDE SEQUENCE [LARGE SCALE GENOMIC DNA]</scope>
    <source>
        <strain evidence="11 12">FSL L7-0149</strain>
    </source>
</reference>
<keyword evidence="5 8" id="KW-0238">DNA-binding</keyword>
<evidence type="ECO:0000259" key="10">
    <source>
        <dbReference type="PROSITE" id="PS51755"/>
    </source>
</evidence>
<accession>A0A842FAQ1</accession>
<evidence type="ECO:0000256" key="8">
    <source>
        <dbReference type="PROSITE-ProRule" id="PRU01091"/>
    </source>
</evidence>
<dbReference type="GO" id="GO:0006355">
    <property type="term" value="P:regulation of DNA-templated transcription"/>
    <property type="evidence" value="ECO:0007669"/>
    <property type="project" value="InterPro"/>
</dbReference>
<dbReference type="GO" id="GO:0032993">
    <property type="term" value="C:protein-DNA complex"/>
    <property type="evidence" value="ECO:0007669"/>
    <property type="project" value="TreeGrafter"/>
</dbReference>
<dbReference type="InterPro" id="IPR001789">
    <property type="entry name" value="Sig_transdc_resp-reg_receiver"/>
</dbReference>
<keyword evidence="3" id="KW-0902">Two-component regulatory system</keyword>
<dbReference type="Pfam" id="PF00486">
    <property type="entry name" value="Trans_reg_C"/>
    <property type="match status" value="1"/>
</dbReference>
<evidence type="ECO:0000256" key="7">
    <source>
        <dbReference type="PROSITE-ProRule" id="PRU00169"/>
    </source>
</evidence>
<sequence>MKLLMIEDNVSVCTMIEMFFMKEKIDATFVHDGLEGFEMFGKDDWDIVIIDLMLPSMDGMTICHKIRETSDVPIIILTAKESESDQVLGLEIGADDYVTKPFSPLTLMARIKAVTRRKGQSQSVKAAEDDDILETTYFKISKKTREIYYEGKLLEALTPKEFDLLYFLMQHPRQVFSREQLLEQVWGYQFYGDERTVDVHIKRLRKKIATEEHPFLHTIWGVGYKFDETE</sequence>
<evidence type="ECO:0000256" key="1">
    <source>
        <dbReference type="ARBA" id="ARBA00004496"/>
    </source>
</evidence>
<evidence type="ECO:0000256" key="3">
    <source>
        <dbReference type="ARBA" id="ARBA00023012"/>
    </source>
</evidence>
<dbReference type="RefSeq" id="WP_185541316.1">
    <property type="nucleotide sequence ID" value="NZ_JAARZA010000004.1"/>
</dbReference>
<dbReference type="PROSITE" id="PS50110">
    <property type="entry name" value="RESPONSE_REGULATORY"/>
    <property type="match status" value="1"/>
</dbReference>
<comment type="caution">
    <text evidence="11">The sequence shown here is derived from an EMBL/GenBank/DDBJ whole genome shotgun (WGS) entry which is preliminary data.</text>
</comment>
<dbReference type="Gene3D" id="1.10.10.10">
    <property type="entry name" value="Winged helix-like DNA-binding domain superfamily/Winged helix DNA-binding domain"/>
    <property type="match status" value="1"/>
</dbReference>
<dbReference type="SUPFAM" id="SSF46894">
    <property type="entry name" value="C-terminal effector domain of the bipartite response regulators"/>
    <property type="match status" value="1"/>
</dbReference>
<dbReference type="InterPro" id="IPR001867">
    <property type="entry name" value="OmpR/PhoB-type_DNA-bd"/>
</dbReference>
<keyword evidence="4" id="KW-0805">Transcription regulation</keyword>
<dbReference type="PANTHER" id="PTHR48111:SF21">
    <property type="entry name" value="DNA-BINDING DUAL MASTER TRANSCRIPTIONAL REGULATOR RPAA"/>
    <property type="match status" value="1"/>
</dbReference>
<comment type="subcellular location">
    <subcellularLocation>
        <location evidence="1">Cytoplasm</location>
    </subcellularLocation>
</comment>
<dbReference type="NCBIfam" id="NF041209">
    <property type="entry name" value="resp_regPieR"/>
    <property type="match status" value="1"/>
</dbReference>
<dbReference type="SUPFAM" id="SSF52172">
    <property type="entry name" value="CheY-like"/>
    <property type="match status" value="1"/>
</dbReference>
<dbReference type="GO" id="GO:0000156">
    <property type="term" value="F:phosphorelay response regulator activity"/>
    <property type="evidence" value="ECO:0007669"/>
    <property type="project" value="TreeGrafter"/>
</dbReference>
<name>A0A842FAQ1_9LIST</name>
<evidence type="ECO:0000256" key="4">
    <source>
        <dbReference type="ARBA" id="ARBA00023015"/>
    </source>
</evidence>
<evidence type="ECO:0000259" key="9">
    <source>
        <dbReference type="PROSITE" id="PS50110"/>
    </source>
</evidence>
<dbReference type="SMART" id="SM00448">
    <property type="entry name" value="REC"/>
    <property type="match status" value="1"/>
</dbReference>
<dbReference type="AlphaFoldDB" id="A0A842FAQ1"/>
<evidence type="ECO:0000313" key="11">
    <source>
        <dbReference type="EMBL" id="MBC2240981.1"/>
    </source>
</evidence>
<dbReference type="FunFam" id="1.10.10.10:FF:000018">
    <property type="entry name" value="DNA-binding response regulator ResD"/>
    <property type="match status" value="1"/>
</dbReference>
<dbReference type="Proteomes" id="UP000553016">
    <property type="component" value="Unassembled WGS sequence"/>
</dbReference>
<dbReference type="CDD" id="cd17574">
    <property type="entry name" value="REC_OmpR"/>
    <property type="match status" value="1"/>
</dbReference>
<feature type="domain" description="OmpR/PhoB-type" evidence="10">
    <location>
        <begin position="130"/>
        <end position="228"/>
    </location>
</feature>
<dbReference type="Gene3D" id="3.40.50.2300">
    <property type="match status" value="1"/>
</dbReference>
<organism evidence="11 12">
    <name type="scientific">Listeria booriae</name>
    <dbReference type="NCBI Taxonomy" id="1552123"/>
    <lineage>
        <taxon>Bacteria</taxon>
        <taxon>Bacillati</taxon>
        <taxon>Bacillota</taxon>
        <taxon>Bacilli</taxon>
        <taxon>Bacillales</taxon>
        <taxon>Listeriaceae</taxon>
        <taxon>Listeria</taxon>
    </lineage>
</organism>
<evidence type="ECO:0000256" key="5">
    <source>
        <dbReference type="ARBA" id="ARBA00023125"/>
    </source>
</evidence>
<dbReference type="GO" id="GO:0000976">
    <property type="term" value="F:transcription cis-regulatory region binding"/>
    <property type="evidence" value="ECO:0007669"/>
    <property type="project" value="TreeGrafter"/>
</dbReference>
<evidence type="ECO:0000313" key="12">
    <source>
        <dbReference type="Proteomes" id="UP000553016"/>
    </source>
</evidence>
<dbReference type="EMBL" id="JAARZA010000004">
    <property type="protein sequence ID" value="MBC2240981.1"/>
    <property type="molecule type" value="Genomic_DNA"/>
</dbReference>
<dbReference type="GO" id="GO:0005829">
    <property type="term" value="C:cytosol"/>
    <property type="evidence" value="ECO:0007669"/>
    <property type="project" value="TreeGrafter"/>
</dbReference>
<dbReference type="InterPro" id="IPR011006">
    <property type="entry name" value="CheY-like_superfamily"/>
</dbReference>
<feature type="modified residue" description="4-aspartylphosphate" evidence="7">
    <location>
        <position position="51"/>
    </location>
</feature>
<dbReference type="SMART" id="SM00862">
    <property type="entry name" value="Trans_reg_C"/>
    <property type="match status" value="1"/>
</dbReference>
<dbReference type="InterPro" id="IPR016032">
    <property type="entry name" value="Sig_transdc_resp-reg_C-effctor"/>
</dbReference>
<protein>
    <submittedName>
        <fullName evidence="11">Response regulator transcription factor</fullName>
    </submittedName>
</protein>
<dbReference type="InterPro" id="IPR039420">
    <property type="entry name" value="WalR-like"/>
</dbReference>
<feature type="domain" description="Response regulatory" evidence="9">
    <location>
        <begin position="2"/>
        <end position="115"/>
    </location>
</feature>
<dbReference type="PROSITE" id="PS51755">
    <property type="entry name" value="OMPR_PHOB"/>
    <property type="match status" value="1"/>
</dbReference>